<evidence type="ECO:0000313" key="7">
    <source>
        <dbReference type="Proteomes" id="UP000324646"/>
    </source>
</evidence>
<dbReference type="GO" id="GO:0009245">
    <property type="term" value="P:lipid A biosynthetic process"/>
    <property type="evidence" value="ECO:0007669"/>
    <property type="project" value="TreeGrafter"/>
</dbReference>
<dbReference type="OrthoDB" id="9804551at2"/>
<keyword evidence="4" id="KW-0275">Fatty acid biosynthesis</keyword>
<keyword evidence="1 4" id="KW-0596">Phosphopantetheine</keyword>
<comment type="function">
    <text evidence="4">Carrier of the growing fatty acid chain in fatty acid biosynthesis.</text>
</comment>
<comment type="pathway">
    <text evidence="4">Lipid metabolism; fatty acid biosynthesis.</text>
</comment>
<reference evidence="6 7" key="1">
    <citation type="submission" date="2019-07" db="EMBL/GenBank/DDBJ databases">
        <title>Complete genome of Crassaminicella thermophila SY095.</title>
        <authorList>
            <person name="Li X."/>
        </authorList>
    </citation>
    <scope>NUCLEOTIDE SEQUENCE [LARGE SCALE GENOMIC DNA]</scope>
    <source>
        <strain evidence="6 7">SY095</strain>
    </source>
</reference>
<comment type="PTM">
    <text evidence="4">4'-phosphopantetheine is transferred from CoA to a specific serine of apo-ACP by AcpS. This modification is essential for activity because fatty acids are bound in thioester linkage to the sulfhydryl of the prosthetic group.</text>
</comment>
<dbReference type="GO" id="GO:0000036">
    <property type="term" value="F:acyl carrier activity"/>
    <property type="evidence" value="ECO:0007669"/>
    <property type="project" value="UniProtKB-UniRule"/>
</dbReference>
<feature type="domain" description="Carrier" evidence="5">
    <location>
        <begin position="2"/>
        <end position="80"/>
    </location>
</feature>
<dbReference type="GO" id="GO:0000035">
    <property type="term" value="F:acyl binding"/>
    <property type="evidence" value="ECO:0007669"/>
    <property type="project" value="TreeGrafter"/>
</dbReference>
<dbReference type="InterPro" id="IPR036736">
    <property type="entry name" value="ACP-like_sf"/>
</dbReference>
<keyword evidence="4" id="KW-0443">Lipid metabolism</keyword>
<dbReference type="Pfam" id="PF00550">
    <property type="entry name" value="PP-binding"/>
    <property type="match status" value="1"/>
</dbReference>
<dbReference type="GO" id="GO:0005829">
    <property type="term" value="C:cytosol"/>
    <property type="evidence" value="ECO:0007669"/>
    <property type="project" value="TreeGrafter"/>
</dbReference>
<dbReference type="PANTHER" id="PTHR20863:SF62">
    <property type="entry name" value="ACYL CARRIER PROTEIN"/>
    <property type="match status" value="1"/>
</dbReference>
<organism evidence="6 7">
    <name type="scientific">Crassaminicella thermophila</name>
    <dbReference type="NCBI Taxonomy" id="2599308"/>
    <lineage>
        <taxon>Bacteria</taxon>
        <taxon>Bacillati</taxon>
        <taxon>Bacillota</taxon>
        <taxon>Clostridia</taxon>
        <taxon>Eubacteriales</taxon>
        <taxon>Clostridiaceae</taxon>
        <taxon>Crassaminicella</taxon>
    </lineage>
</organism>
<dbReference type="UniPathway" id="UPA00094"/>
<evidence type="ECO:0000256" key="2">
    <source>
        <dbReference type="ARBA" id="ARBA00022490"/>
    </source>
</evidence>
<sequence length="81" mass="9424">MEVFTMVFEKVKHTIMDILGIPKDEILLESHLYDELDADSLDLSQIILELENTYKIEIENEDIANFETVEDIVKHVESKLS</sequence>
<proteinExistence type="inferred from homology"/>
<comment type="subcellular location">
    <subcellularLocation>
        <location evidence="4">Cytoplasm</location>
    </subcellularLocation>
</comment>
<evidence type="ECO:0000313" key="6">
    <source>
        <dbReference type="EMBL" id="QEK12812.1"/>
    </source>
</evidence>
<dbReference type="NCBIfam" id="NF002150">
    <property type="entry name" value="PRK00982.1-4"/>
    <property type="match status" value="1"/>
</dbReference>
<evidence type="ECO:0000259" key="5">
    <source>
        <dbReference type="PROSITE" id="PS50075"/>
    </source>
</evidence>
<name>A0A5C0SFW5_CRATE</name>
<dbReference type="Proteomes" id="UP000324646">
    <property type="component" value="Chromosome"/>
</dbReference>
<keyword evidence="2 4" id="KW-0963">Cytoplasm</keyword>
<feature type="modified residue" description="O-(pantetheine 4'-phosphoryl)serine" evidence="4">
    <location>
        <position position="40"/>
    </location>
</feature>
<keyword evidence="3 4" id="KW-0597">Phosphoprotein</keyword>
<dbReference type="AlphaFoldDB" id="A0A5C0SFW5"/>
<dbReference type="PROSITE" id="PS50075">
    <property type="entry name" value="CARRIER"/>
    <property type="match status" value="1"/>
</dbReference>
<accession>A0A5C0SFW5</accession>
<evidence type="ECO:0000256" key="1">
    <source>
        <dbReference type="ARBA" id="ARBA00022450"/>
    </source>
</evidence>
<keyword evidence="4" id="KW-0276">Fatty acid metabolism</keyword>
<keyword evidence="4" id="KW-0444">Lipid biosynthesis</keyword>
<evidence type="ECO:0000256" key="3">
    <source>
        <dbReference type="ARBA" id="ARBA00022553"/>
    </source>
</evidence>
<evidence type="ECO:0000256" key="4">
    <source>
        <dbReference type="HAMAP-Rule" id="MF_01217"/>
    </source>
</evidence>
<dbReference type="InterPro" id="IPR003231">
    <property type="entry name" value="ACP"/>
</dbReference>
<dbReference type="PANTHER" id="PTHR20863">
    <property type="entry name" value="ACYL CARRIER PROTEIN"/>
    <property type="match status" value="1"/>
</dbReference>
<dbReference type="KEGG" id="crs:FQB35_11010"/>
<dbReference type="HAMAP" id="MF_01217">
    <property type="entry name" value="Acyl_carrier"/>
    <property type="match status" value="1"/>
</dbReference>
<dbReference type="SUPFAM" id="SSF47336">
    <property type="entry name" value="ACP-like"/>
    <property type="match status" value="1"/>
</dbReference>
<dbReference type="NCBIfam" id="NF002148">
    <property type="entry name" value="PRK00982.1-2"/>
    <property type="match status" value="1"/>
</dbReference>
<dbReference type="InterPro" id="IPR009081">
    <property type="entry name" value="PP-bd_ACP"/>
</dbReference>
<dbReference type="GO" id="GO:0016020">
    <property type="term" value="C:membrane"/>
    <property type="evidence" value="ECO:0007669"/>
    <property type="project" value="GOC"/>
</dbReference>
<dbReference type="Gene3D" id="1.10.1200.10">
    <property type="entry name" value="ACP-like"/>
    <property type="match status" value="1"/>
</dbReference>
<gene>
    <name evidence="4" type="primary">acpP</name>
    <name evidence="6" type="ORF">FQB35_11010</name>
</gene>
<keyword evidence="7" id="KW-1185">Reference proteome</keyword>
<comment type="similarity">
    <text evidence="4">Belongs to the acyl carrier protein (ACP) family.</text>
</comment>
<dbReference type="EMBL" id="CP042243">
    <property type="protein sequence ID" value="QEK12812.1"/>
    <property type="molecule type" value="Genomic_DNA"/>
</dbReference>
<protein>
    <recommendedName>
        <fullName evidence="4">Acyl carrier protein</fullName>
        <shortName evidence="4">ACP</shortName>
    </recommendedName>
</protein>